<dbReference type="RefSeq" id="WP_204631169.1">
    <property type="nucleotide sequence ID" value="NZ_BSOC01000003.1"/>
</dbReference>
<protein>
    <submittedName>
        <fullName evidence="1">Uncharacterized protein</fullName>
    </submittedName>
</protein>
<evidence type="ECO:0000313" key="1">
    <source>
        <dbReference type="EMBL" id="MBM7129551.1"/>
    </source>
</evidence>
<sequence>MLLGSHPGEDRDAMKIRPDDGYLIAGDEVDLVTTCDGFDYVRFHGPKRVSTGWVDGKRIKTTGAERSVLPPGAAMLCKAAQDTMNNGTPLASPAMTNADDKLLAKTGLEAGANGSPTQIAHVVVDGRPLVVSVVDSGGTSHDTEVYVLSNDLKSRLSPPDRDDRDAENAGADAWGFGVSEDVVMVLGRPMVRSWEGGGTNGAYLSVIDRNGDIIPTCEMHGQSMNQRKIVSSTNDRVCHAFLDDRLNTLAMHQATQGESLALNLPPQNYIKEPIKLHPDDTKGTTLHFHNNERASEVQYSLESAGYVDLDNSGNVQHVGLVSFADDESTAGDGTYSDAELFPVYFNKQGVADLSSDANQKLIQLLPHNMQTAKIVSMDGVTYLELTSDTVPEDSGQIWKITPHGADQVCGLQLWHTVELVRPIVH</sequence>
<keyword evidence="2" id="KW-1185">Reference proteome</keyword>
<reference evidence="1" key="1">
    <citation type="submission" date="2020-10" db="EMBL/GenBank/DDBJ databases">
        <title>Phylogeny of dyella-like bacteria.</title>
        <authorList>
            <person name="Fu J."/>
        </authorList>
    </citation>
    <scope>NUCLEOTIDE SEQUENCE</scope>
    <source>
        <strain evidence="1">DHON07</strain>
    </source>
</reference>
<dbReference type="EMBL" id="JADIKF010000038">
    <property type="protein sequence ID" value="MBM7129551.1"/>
    <property type="molecule type" value="Genomic_DNA"/>
</dbReference>
<gene>
    <name evidence="1" type="ORF">ISS99_08445</name>
</gene>
<comment type="caution">
    <text evidence="1">The sequence shown here is derived from an EMBL/GenBank/DDBJ whole genome shotgun (WGS) entry which is preliminary data.</text>
</comment>
<accession>A0ABS2KEE3</accession>
<proteinExistence type="predicted"/>
<evidence type="ECO:0000313" key="2">
    <source>
        <dbReference type="Proteomes" id="UP001430193"/>
    </source>
</evidence>
<organism evidence="1 2">
    <name type="scientific">Dyella mobilis</name>
    <dbReference type="NCBI Taxonomy" id="1849582"/>
    <lineage>
        <taxon>Bacteria</taxon>
        <taxon>Pseudomonadati</taxon>
        <taxon>Pseudomonadota</taxon>
        <taxon>Gammaproteobacteria</taxon>
        <taxon>Lysobacterales</taxon>
        <taxon>Rhodanobacteraceae</taxon>
        <taxon>Dyella</taxon>
    </lineage>
</organism>
<dbReference type="Proteomes" id="UP001430193">
    <property type="component" value="Unassembled WGS sequence"/>
</dbReference>
<name>A0ABS2KEE3_9GAMM</name>